<dbReference type="PANTHER" id="PTHR21197">
    <property type="entry name" value="UDP-GALACTOPYRANOSE MUTASE"/>
    <property type="match status" value="1"/>
</dbReference>
<dbReference type="InterPro" id="IPR004379">
    <property type="entry name" value="UDP-GALP_mutase"/>
</dbReference>
<evidence type="ECO:0000256" key="1">
    <source>
        <dbReference type="ARBA" id="ARBA00001974"/>
    </source>
</evidence>
<comment type="caution">
    <text evidence="7">The sequence shown here is derived from an EMBL/GenBank/DDBJ whole genome shotgun (WGS) entry which is preliminary data.</text>
</comment>
<keyword evidence="3" id="KW-0285">Flavoprotein</keyword>
<keyword evidence="5 7" id="KW-0413">Isomerase</keyword>
<name>A0A1V2ESE7_9SPHN</name>
<dbReference type="Pfam" id="PF13450">
    <property type="entry name" value="NAD_binding_8"/>
    <property type="match status" value="1"/>
</dbReference>
<evidence type="ECO:0000256" key="4">
    <source>
        <dbReference type="ARBA" id="ARBA00022827"/>
    </source>
</evidence>
<protein>
    <submittedName>
        <fullName evidence="7">UDP-galactopyranose mutase</fullName>
        <ecNumber evidence="7">5.4.99.9</ecNumber>
    </submittedName>
</protein>
<dbReference type="Proteomes" id="UP000188729">
    <property type="component" value="Unassembled WGS sequence"/>
</dbReference>
<proteinExistence type="inferred from homology"/>
<dbReference type="EMBL" id="MPSB01000016">
    <property type="protein sequence ID" value="ONF95104.1"/>
    <property type="molecule type" value="Genomic_DNA"/>
</dbReference>
<dbReference type="Pfam" id="PF13692">
    <property type="entry name" value="Glyco_trans_1_4"/>
    <property type="match status" value="1"/>
</dbReference>
<evidence type="ECO:0000256" key="2">
    <source>
        <dbReference type="ARBA" id="ARBA00009321"/>
    </source>
</evidence>
<dbReference type="Gene3D" id="3.40.50.2000">
    <property type="entry name" value="Glycogen Phosphorylase B"/>
    <property type="match status" value="1"/>
</dbReference>
<dbReference type="AlphaFoldDB" id="A0A1V2ESE7"/>
<feature type="domain" description="UDP-galactopyranose mutase C-terminal" evidence="6">
    <location>
        <begin position="554"/>
        <end position="750"/>
    </location>
</feature>
<evidence type="ECO:0000256" key="5">
    <source>
        <dbReference type="ARBA" id="ARBA00023235"/>
    </source>
</evidence>
<dbReference type="SUPFAM" id="SSF53756">
    <property type="entry name" value="UDP-Glycosyltransferase/glycogen phosphorylase"/>
    <property type="match status" value="1"/>
</dbReference>
<evidence type="ECO:0000313" key="7">
    <source>
        <dbReference type="EMBL" id="ONF95104.1"/>
    </source>
</evidence>
<dbReference type="GO" id="GO:0050660">
    <property type="term" value="F:flavin adenine dinucleotide binding"/>
    <property type="evidence" value="ECO:0007669"/>
    <property type="project" value="TreeGrafter"/>
</dbReference>
<dbReference type="SUPFAM" id="SSF54373">
    <property type="entry name" value="FAD-linked reductases, C-terminal domain"/>
    <property type="match status" value="1"/>
</dbReference>
<accession>A0A1V2ESE7</accession>
<dbReference type="NCBIfam" id="TIGR00031">
    <property type="entry name" value="UDP-GALP_mutase"/>
    <property type="match status" value="1"/>
</dbReference>
<dbReference type="Gene3D" id="3.40.50.720">
    <property type="entry name" value="NAD(P)-binding Rossmann-like Domain"/>
    <property type="match status" value="3"/>
</dbReference>
<sequence length="787" mass="87148">MTKQGRESAAGAAVHQFTEPAPATLICFSHLRWRFVFQRPQHLMSRFAATYRVIFWEEAVHPEGCATPALQIDEDEANGVTILTPALPRGLSPAEEDAALGALLDAQLASLPPVAVRWYYTPMMLPFSAHVAAECTVYDCMDELAAFKNPPAGLLDRERELLAAADVVFTGGSSLYEAKKDRHDNVHAFPSSIDVAHFGAARGAVAEPEDQARIVGPKLGFCGVVDERMDVDLLAALADAHDDWSIVVIGPVVKIDPAALPQRRNLHFLGARDYAELPAYMSGWDVALMPFALNEATRFISPTKTPEYLAAGLPVVSTAIVDVVRHYGALEAVRIAGTAEDFVTACEAAIAGRDDLTWREAADEQLARGSWSSTALSMGALIAVERATRDTVEAIVSPTRWPAAAVRHDVMVVGAGFAGAVMARQLAEAGFKVLVVDRRPHVAGNAYDRRDDAGLLIHQYGPHIFHTNSDDVFGYLSRFTQWRPYEHRVLADVRGQLVPMPINRTTLNMLYDAGLESDDDVEAFLAARAEPVEPIRTSADVVVSRVGRELYETFFRGYTRKQWGLDPSELDKAVTARVPTRTDTDDRYFTDKHQAMPADGYTRMFEAMLDHPSIELLLGVDYSQARDAYPHDHLVFTGPIDEYFGHRFGKLPYRSLQFRHETLEQEWLQPVAVVNYPDEAVPYTRITEYKHLTGDSAPATSLTYEYPSAEGDPYYPIPREENQALFKRYEALAIAERDVTFVGRLATYRYYNMDQVVGQALATARRLIPRLHAEKVEPLVGTAVAAA</sequence>
<comment type="cofactor">
    <cofactor evidence="1">
        <name>FAD</name>
        <dbReference type="ChEBI" id="CHEBI:57692"/>
    </cofactor>
</comment>
<evidence type="ECO:0000256" key="3">
    <source>
        <dbReference type="ARBA" id="ARBA00022630"/>
    </source>
</evidence>
<dbReference type="PANTHER" id="PTHR21197:SF0">
    <property type="entry name" value="UDP-GALACTOPYRANOSE MUTASE"/>
    <property type="match status" value="1"/>
</dbReference>
<reference evidence="7 8" key="1">
    <citation type="submission" date="2016-11" db="EMBL/GenBank/DDBJ databases">
        <title>Genome sequence of Sphingomonas jeddahensis G39.</title>
        <authorList>
            <person name="Poehlein A."/>
            <person name="Wuebbeler J.H."/>
            <person name="Steinbuechel A."/>
            <person name="Daniel R."/>
        </authorList>
    </citation>
    <scope>NUCLEOTIDE SEQUENCE [LARGE SCALE GENOMIC DNA]</scope>
    <source>
        <strain evidence="7 8">G39</strain>
    </source>
</reference>
<keyword evidence="8" id="KW-1185">Reference proteome</keyword>
<dbReference type="Pfam" id="PF03275">
    <property type="entry name" value="GLF"/>
    <property type="match status" value="1"/>
</dbReference>
<gene>
    <name evidence="7" type="primary">rfbD</name>
    <name evidence="7" type="ORF">SPHI_27340</name>
</gene>
<evidence type="ECO:0000259" key="6">
    <source>
        <dbReference type="Pfam" id="PF03275"/>
    </source>
</evidence>
<dbReference type="GO" id="GO:0008767">
    <property type="term" value="F:UDP-galactopyranose mutase activity"/>
    <property type="evidence" value="ECO:0007669"/>
    <property type="project" value="UniProtKB-EC"/>
</dbReference>
<dbReference type="CDD" id="cd04950">
    <property type="entry name" value="GT4_TuaH-like"/>
    <property type="match status" value="1"/>
</dbReference>
<dbReference type="GO" id="GO:0005829">
    <property type="term" value="C:cytosol"/>
    <property type="evidence" value="ECO:0007669"/>
    <property type="project" value="TreeGrafter"/>
</dbReference>
<comment type="similarity">
    <text evidence="2">Belongs to the UDP-galactopyranose/dTDP-fucopyranose mutase family.</text>
</comment>
<evidence type="ECO:0000313" key="8">
    <source>
        <dbReference type="Proteomes" id="UP000188729"/>
    </source>
</evidence>
<dbReference type="STRING" id="1915074.SPHI_27340"/>
<keyword evidence="4" id="KW-0274">FAD</keyword>
<dbReference type="EC" id="5.4.99.9" evidence="7"/>
<dbReference type="SUPFAM" id="SSF51971">
    <property type="entry name" value="Nucleotide-binding domain"/>
    <property type="match status" value="1"/>
</dbReference>
<organism evidence="7 8">
    <name type="scientific">Sphingomonas jeddahensis</name>
    <dbReference type="NCBI Taxonomy" id="1915074"/>
    <lineage>
        <taxon>Bacteria</taxon>
        <taxon>Pseudomonadati</taxon>
        <taxon>Pseudomonadota</taxon>
        <taxon>Alphaproteobacteria</taxon>
        <taxon>Sphingomonadales</taxon>
        <taxon>Sphingomonadaceae</taxon>
        <taxon>Sphingomonas</taxon>
    </lineage>
</organism>
<dbReference type="InterPro" id="IPR015899">
    <property type="entry name" value="UDP-GalPyranose_mutase_C"/>
</dbReference>